<dbReference type="PANTHER" id="PTHR10584">
    <property type="entry name" value="SUGAR KINASE"/>
    <property type="match status" value="1"/>
</dbReference>
<dbReference type="Proteomes" id="UP000050277">
    <property type="component" value="Unassembled WGS sequence"/>
</dbReference>
<dbReference type="OrthoDB" id="9775849at2"/>
<dbReference type="InterPro" id="IPR011611">
    <property type="entry name" value="PfkB_dom"/>
</dbReference>
<keyword evidence="2" id="KW-0418">Kinase</keyword>
<dbReference type="InterPro" id="IPR002173">
    <property type="entry name" value="Carboh/pur_kinase_PfkB_CS"/>
</dbReference>
<keyword evidence="5" id="KW-1185">Reference proteome</keyword>
<protein>
    <recommendedName>
        <fullName evidence="3">Carbohydrate kinase PfkB domain-containing protein</fullName>
    </recommendedName>
</protein>
<proteinExistence type="predicted"/>
<accession>A0A0P6XEE6</accession>
<gene>
    <name evidence="4" type="ORF">SE18_22720</name>
</gene>
<feature type="domain" description="Carbohydrate kinase PfkB" evidence="3">
    <location>
        <begin position="3"/>
        <end position="288"/>
    </location>
</feature>
<dbReference type="RefSeq" id="WP_054536747.1">
    <property type="nucleotide sequence ID" value="NZ_LGKP01000035.1"/>
</dbReference>
<evidence type="ECO:0000256" key="1">
    <source>
        <dbReference type="ARBA" id="ARBA00022679"/>
    </source>
</evidence>
<organism evidence="4 5">
    <name type="scientific">Herpetosiphon geysericola</name>
    <dbReference type="NCBI Taxonomy" id="70996"/>
    <lineage>
        <taxon>Bacteria</taxon>
        <taxon>Bacillati</taxon>
        <taxon>Chloroflexota</taxon>
        <taxon>Chloroflexia</taxon>
        <taxon>Herpetosiphonales</taxon>
        <taxon>Herpetosiphonaceae</taxon>
        <taxon>Herpetosiphon</taxon>
    </lineage>
</organism>
<dbReference type="STRING" id="70996.SE18_22720"/>
<dbReference type="GO" id="GO:0016301">
    <property type="term" value="F:kinase activity"/>
    <property type="evidence" value="ECO:0007669"/>
    <property type="project" value="UniProtKB-KW"/>
</dbReference>
<evidence type="ECO:0000256" key="2">
    <source>
        <dbReference type="ARBA" id="ARBA00022777"/>
    </source>
</evidence>
<evidence type="ECO:0000313" key="4">
    <source>
        <dbReference type="EMBL" id="KPL81449.1"/>
    </source>
</evidence>
<dbReference type="InterPro" id="IPR029056">
    <property type="entry name" value="Ribokinase-like"/>
</dbReference>
<dbReference type="AlphaFoldDB" id="A0A0P6XEE6"/>
<dbReference type="PANTHER" id="PTHR10584:SF166">
    <property type="entry name" value="RIBOKINASE"/>
    <property type="match status" value="1"/>
</dbReference>
<sequence length="302" mass="32939">MQQSIVVFGDLNLDTSVSIEQFPLALGDTLFRFDGINDDIGGAATNVAVGLTALGHAVHFASVVGTDHLAELVVQIAQTKGLAAQYIRRDWQTTSRTVVLIDHEGNRQCINDPKQVHHYRYPETALSTIFAQSQWVYCATQHWCRYVAQAAHDAGKHVIVDVQALVNIDDYHRDFLQAASIVLLSSEQLAMHSHEFIHVLWREFDVELVVATHGKHGATLGVRSTKYIEYQPAFNLGSVVDKTGAGDAFCAGFIAGLASDLPPQQALNVGQYVAASKIGVKGSTNGFPNRNQVFQALNCNLA</sequence>
<reference evidence="4 5" key="1">
    <citation type="submission" date="2015-07" db="EMBL/GenBank/DDBJ databases">
        <title>Whole genome sequence of Herpetosiphon geysericola DSM 7119.</title>
        <authorList>
            <person name="Hemp J."/>
            <person name="Ward L.M."/>
            <person name="Pace L.A."/>
            <person name="Fischer W.W."/>
        </authorList>
    </citation>
    <scope>NUCLEOTIDE SEQUENCE [LARGE SCALE GENOMIC DNA]</scope>
    <source>
        <strain evidence="4 5">DSM 7119</strain>
    </source>
</reference>
<dbReference type="Gene3D" id="3.40.1190.20">
    <property type="match status" value="1"/>
</dbReference>
<name>A0A0P6XEE6_9CHLR</name>
<dbReference type="PROSITE" id="PS00583">
    <property type="entry name" value="PFKB_KINASES_1"/>
    <property type="match status" value="1"/>
</dbReference>
<dbReference type="EMBL" id="LGKP01000035">
    <property type="protein sequence ID" value="KPL81449.1"/>
    <property type="molecule type" value="Genomic_DNA"/>
</dbReference>
<evidence type="ECO:0000313" key="5">
    <source>
        <dbReference type="Proteomes" id="UP000050277"/>
    </source>
</evidence>
<evidence type="ECO:0000259" key="3">
    <source>
        <dbReference type="Pfam" id="PF00294"/>
    </source>
</evidence>
<keyword evidence="1" id="KW-0808">Transferase</keyword>
<dbReference type="Pfam" id="PF00294">
    <property type="entry name" value="PfkB"/>
    <property type="match status" value="1"/>
</dbReference>
<comment type="caution">
    <text evidence="4">The sequence shown here is derived from an EMBL/GenBank/DDBJ whole genome shotgun (WGS) entry which is preliminary data.</text>
</comment>
<dbReference type="SUPFAM" id="SSF53613">
    <property type="entry name" value="Ribokinase-like"/>
    <property type="match status" value="1"/>
</dbReference>